<evidence type="ECO:0000256" key="4">
    <source>
        <dbReference type="ARBA" id="ARBA00035302"/>
    </source>
</evidence>
<keyword evidence="2 6" id="KW-0689">Ribosomal protein</keyword>
<dbReference type="InterPro" id="IPR020798">
    <property type="entry name" value="Ribosomal_uL16_CS"/>
</dbReference>
<dbReference type="CDD" id="cd01433">
    <property type="entry name" value="Ribosomal_L16_L10e"/>
    <property type="match status" value="1"/>
</dbReference>
<accession>A0A8D8YM21</accession>
<dbReference type="GO" id="GO:0022625">
    <property type="term" value="C:cytosolic large ribosomal subunit"/>
    <property type="evidence" value="ECO:0007669"/>
    <property type="project" value="TreeGrafter"/>
</dbReference>
<sequence length="139" mass="16027">MKQKPNQLKFLKYQKRRNKGISCKRNFLIFGNYGLKSIENGFLNFKQIESARKSLVHNFGKNNKILIRIFPDKVITKKPLEVRMGKGKGNVEFWVSLIKPGKILYELDGVSEELARKAFVQASSKLPVKTIFSIKKVIL</sequence>
<evidence type="ECO:0000313" key="7">
    <source>
        <dbReference type="EMBL" id="CAG6731049.1"/>
    </source>
</evidence>
<dbReference type="PRINTS" id="PR00060">
    <property type="entry name" value="RIBOSOMALL16"/>
</dbReference>
<dbReference type="FunFam" id="3.90.1170.10:FF:000001">
    <property type="entry name" value="50S ribosomal protein L16"/>
    <property type="match status" value="1"/>
</dbReference>
<dbReference type="SUPFAM" id="SSF54686">
    <property type="entry name" value="Ribosomal protein L16p/L10e"/>
    <property type="match status" value="1"/>
</dbReference>
<dbReference type="GO" id="GO:0003735">
    <property type="term" value="F:structural constituent of ribosome"/>
    <property type="evidence" value="ECO:0007669"/>
    <property type="project" value="InterPro"/>
</dbReference>
<dbReference type="InterPro" id="IPR016180">
    <property type="entry name" value="Ribosomal_uL16_dom"/>
</dbReference>
<organism evidence="7">
    <name type="scientific">Cacopsylla melanoneura</name>
    <dbReference type="NCBI Taxonomy" id="428564"/>
    <lineage>
        <taxon>Eukaryota</taxon>
        <taxon>Metazoa</taxon>
        <taxon>Ecdysozoa</taxon>
        <taxon>Arthropoda</taxon>
        <taxon>Hexapoda</taxon>
        <taxon>Insecta</taxon>
        <taxon>Pterygota</taxon>
        <taxon>Neoptera</taxon>
        <taxon>Paraneoptera</taxon>
        <taxon>Hemiptera</taxon>
        <taxon>Sternorrhyncha</taxon>
        <taxon>Psylloidea</taxon>
        <taxon>Psyllidae</taxon>
        <taxon>Psyllinae</taxon>
        <taxon>Cacopsylla</taxon>
    </lineage>
</organism>
<protein>
    <recommendedName>
        <fullName evidence="4">Large ribosomal subunit protein uL16m</fullName>
    </recommendedName>
    <alternativeName>
        <fullName evidence="5">39S ribosomal protein L16, mitochondrial</fullName>
    </alternativeName>
</protein>
<dbReference type="PANTHER" id="PTHR12220:SF13">
    <property type="entry name" value="LARGE RIBOSOMAL SUBUNIT PROTEIN UL16M"/>
    <property type="match status" value="1"/>
</dbReference>
<evidence type="ECO:0000256" key="3">
    <source>
        <dbReference type="ARBA" id="ARBA00023274"/>
    </source>
</evidence>
<dbReference type="InterPro" id="IPR036920">
    <property type="entry name" value="Ribosomal_uL16_sf"/>
</dbReference>
<dbReference type="NCBIfam" id="TIGR01164">
    <property type="entry name" value="rplP_bact"/>
    <property type="match status" value="1"/>
</dbReference>
<evidence type="ECO:0000256" key="6">
    <source>
        <dbReference type="RuleBase" id="RU004413"/>
    </source>
</evidence>
<dbReference type="Gene3D" id="3.90.1170.10">
    <property type="entry name" value="Ribosomal protein L10e/L16"/>
    <property type="match status" value="1"/>
</dbReference>
<dbReference type="InterPro" id="IPR047873">
    <property type="entry name" value="Ribosomal_uL16"/>
</dbReference>
<evidence type="ECO:0000256" key="5">
    <source>
        <dbReference type="ARBA" id="ARBA00035440"/>
    </source>
</evidence>
<comment type="similarity">
    <text evidence="1 6">Belongs to the universal ribosomal protein uL16 family.</text>
</comment>
<dbReference type="PROSITE" id="PS00701">
    <property type="entry name" value="RIBOSOMAL_L16_2"/>
    <property type="match status" value="1"/>
</dbReference>
<dbReference type="Pfam" id="PF00252">
    <property type="entry name" value="Ribosomal_L16"/>
    <property type="match status" value="1"/>
</dbReference>
<dbReference type="GO" id="GO:0006412">
    <property type="term" value="P:translation"/>
    <property type="evidence" value="ECO:0007669"/>
    <property type="project" value="InterPro"/>
</dbReference>
<dbReference type="AlphaFoldDB" id="A0A8D8YM21"/>
<dbReference type="InterPro" id="IPR000114">
    <property type="entry name" value="Ribosomal_uL16_bact-type"/>
</dbReference>
<dbReference type="GO" id="GO:0019843">
    <property type="term" value="F:rRNA binding"/>
    <property type="evidence" value="ECO:0007669"/>
    <property type="project" value="InterPro"/>
</dbReference>
<reference evidence="7" key="1">
    <citation type="submission" date="2021-05" db="EMBL/GenBank/DDBJ databases">
        <authorList>
            <person name="Alioto T."/>
            <person name="Alioto T."/>
            <person name="Gomez Garrido J."/>
        </authorList>
    </citation>
    <scope>NUCLEOTIDE SEQUENCE</scope>
</reference>
<keyword evidence="3 6" id="KW-0687">Ribonucleoprotein</keyword>
<evidence type="ECO:0000256" key="2">
    <source>
        <dbReference type="ARBA" id="ARBA00022980"/>
    </source>
</evidence>
<dbReference type="EMBL" id="HBUF01383037">
    <property type="protein sequence ID" value="CAG6731049.1"/>
    <property type="molecule type" value="Transcribed_RNA"/>
</dbReference>
<evidence type="ECO:0000256" key="1">
    <source>
        <dbReference type="ARBA" id="ARBA00008931"/>
    </source>
</evidence>
<name>A0A8D8YM21_9HEMI</name>
<proteinExistence type="inferred from homology"/>
<dbReference type="PANTHER" id="PTHR12220">
    <property type="entry name" value="50S/60S RIBOSOMAL PROTEIN L16"/>
    <property type="match status" value="1"/>
</dbReference>